<dbReference type="Pfam" id="PF14566">
    <property type="entry name" value="PTPlike_phytase"/>
    <property type="match status" value="1"/>
</dbReference>
<name>A0A0K2TH46_LEPSM</name>
<dbReference type="SMART" id="SM01301">
    <property type="entry name" value="PTPlike_phytase"/>
    <property type="match status" value="1"/>
</dbReference>
<dbReference type="SUPFAM" id="SSF52799">
    <property type="entry name" value="(Phosphotyrosine protein) phosphatases II"/>
    <property type="match status" value="1"/>
</dbReference>
<accession>A0A0K2TH46</accession>
<dbReference type="OrthoDB" id="6366947at2759"/>
<dbReference type="RefSeq" id="XP_071745861.1">
    <property type="nucleotide sequence ID" value="XM_071889760.1"/>
</dbReference>
<dbReference type="GeneID" id="121119491"/>
<dbReference type="KEGG" id="lsm:121119491"/>
<reference evidence="2" key="1">
    <citation type="submission" date="2014-05" db="EMBL/GenBank/DDBJ databases">
        <authorList>
            <person name="Chronopoulou M."/>
        </authorList>
    </citation>
    <scope>NUCLEOTIDE SEQUENCE</scope>
    <source>
        <tissue evidence="2">Whole organism</tissue>
    </source>
</reference>
<proteinExistence type="predicted"/>
<sequence>MENAEAYKVMTDHFEGIDKLVPEAPHTEGAPNFRRLPGFPVFGAGQPTVDGFKKCLEPILKKYGDEKHIFWVNLRQEPVIYVNGKPYTARDPENLNQHLEVKEADNVSKMEQTFAEIIKKRGDEFVFFQDQYGEHPDERAVKNEESKTKLESVSTLTNIFVDLKNEMDKNGIVSKVDALRIPLNQDTSPDENCFDQVVSLLKDTSASTPIVFNCQAGISRTTTAMVMAALMKEFQLATELNCMKGIVPDDILEALKKKKLGLPGIDSDAPKEKNALTMGEFEVIKELIAKYPDAKIAKAQVDKLIDLAAPPPKGTGVQNIREVIIQDKMTFDVASDDWQIFLKNKIMNNIQRYFYLIVFALYIREVGPKQYPVTFKDWMASHEDLSAMIAEGRGNLEWERKIPDEKLTELKELLAHADFKKNMAKVIKRIYELAWDQFSDLPRGKHKNNSMHKLASKTMIEILPEKLSAYVESKCGNLASTPDFYDVIGQVSWYEETVAK</sequence>
<dbReference type="RefSeq" id="XP_040570097.1">
    <property type="nucleotide sequence ID" value="XM_040714163.2"/>
</dbReference>
<protein>
    <recommendedName>
        <fullName evidence="1">Tyrosine specific protein phosphatases domain-containing protein</fullName>
    </recommendedName>
</protein>
<dbReference type="Gene3D" id="3.90.190.10">
    <property type="entry name" value="Protein tyrosine phosphatase superfamily"/>
    <property type="match status" value="1"/>
</dbReference>
<dbReference type="EMBL" id="HACA01007551">
    <property type="protein sequence ID" value="CDW24912.1"/>
    <property type="molecule type" value="Transcribed_RNA"/>
</dbReference>
<evidence type="ECO:0000313" key="2">
    <source>
        <dbReference type="EMBL" id="CDW24912.1"/>
    </source>
</evidence>
<dbReference type="PROSITE" id="PS50056">
    <property type="entry name" value="TYR_PHOSPHATASE_2"/>
    <property type="match status" value="1"/>
</dbReference>
<dbReference type="AlphaFoldDB" id="A0A0K2TH46"/>
<organism evidence="2">
    <name type="scientific">Lepeophtheirus salmonis</name>
    <name type="common">Salmon louse</name>
    <name type="synonym">Caligus salmonis</name>
    <dbReference type="NCBI Taxonomy" id="72036"/>
    <lineage>
        <taxon>Eukaryota</taxon>
        <taxon>Metazoa</taxon>
        <taxon>Ecdysozoa</taxon>
        <taxon>Arthropoda</taxon>
        <taxon>Crustacea</taxon>
        <taxon>Multicrustacea</taxon>
        <taxon>Hexanauplia</taxon>
        <taxon>Copepoda</taxon>
        <taxon>Siphonostomatoida</taxon>
        <taxon>Caligidae</taxon>
        <taxon>Lepeophtheirus</taxon>
    </lineage>
</organism>
<dbReference type="InterPro" id="IPR029021">
    <property type="entry name" value="Prot-tyrosine_phosphatase-like"/>
</dbReference>
<feature type="domain" description="Tyrosine specific protein phosphatases" evidence="1">
    <location>
        <begin position="191"/>
        <end position="262"/>
    </location>
</feature>
<dbReference type="RefSeq" id="XP_040570096.1">
    <property type="nucleotide sequence ID" value="XM_040714162.2"/>
</dbReference>
<evidence type="ECO:0000259" key="1">
    <source>
        <dbReference type="PROSITE" id="PS50056"/>
    </source>
</evidence>
<dbReference type="InterPro" id="IPR000387">
    <property type="entry name" value="Tyr_Pase_dom"/>
</dbReference>